<evidence type="ECO:0000259" key="4">
    <source>
        <dbReference type="PROSITE" id="PS50086"/>
    </source>
</evidence>
<dbReference type="FunFam" id="1.10.472.80:FF:000027">
    <property type="entry name" value="GTPase activating protein (Evi5)"/>
    <property type="match status" value="1"/>
</dbReference>
<organism evidence="5 6">
    <name type="scientific">Phytophthora infestans</name>
    <name type="common">Potato late blight agent</name>
    <name type="synonym">Botrytis infestans</name>
    <dbReference type="NCBI Taxonomy" id="4787"/>
    <lineage>
        <taxon>Eukaryota</taxon>
        <taxon>Sar</taxon>
        <taxon>Stramenopiles</taxon>
        <taxon>Oomycota</taxon>
        <taxon>Peronosporomycetes</taxon>
        <taxon>Peronosporales</taxon>
        <taxon>Peronosporaceae</taxon>
        <taxon>Phytophthora</taxon>
    </lineage>
</organism>
<accession>A0A833T1W7</accession>
<dbReference type="InterPro" id="IPR050302">
    <property type="entry name" value="Rab_GAP_TBC_domain"/>
</dbReference>
<protein>
    <submittedName>
        <fullName evidence="5">Rab-GTPase-TBC domain</fullName>
    </submittedName>
</protein>
<proteinExistence type="predicted"/>
<dbReference type="SUPFAM" id="SSF47923">
    <property type="entry name" value="Ypt/Rab-GAP domain of gyp1p"/>
    <property type="match status" value="2"/>
</dbReference>
<dbReference type="FunFam" id="1.10.10.750:FF:000003">
    <property type="entry name" value="GTPase activating protein (Evi5)"/>
    <property type="match status" value="1"/>
</dbReference>
<dbReference type="InterPro" id="IPR035969">
    <property type="entry name" value="Rab-GAP_TBC_sf"/>
</dbReference>
<dbReference type="GO" id="GO:0031267">
    <property type="term" value="F:small GTPase binding"/>
    <property type="evidence" value="ECO:0007669"/>
    <property type="project" value="TreeGrafter"/>
</dbReference>
<dbReference type="PROSITE" id="PS50086">
    <property type="entry name" value="TBC_RABGAP"/>
    <property type="match status" value="1"/>
</dbReference>
<evidence type="ECO:0000313" key="6">
    <source>
        <dbReference type="Proteomes" id="UP000602510"/>
    </source>
</evidence>
<dbReference type="GO" id="GO:0005096">
    <property type="term" value="F:GTPase activator activity"/>
    <property type="evidence" value="ECO:0007669"/>
    <property type="project" value="UniProtKB-KW"/>
</dbReference>
<dbReference type="PANTHER" id="PTHR47219:SF9">
    <property type="entry name" value="GTPASE ACTIVATING PROTEIN AND CENTROSOME-ASSOCIATED, ISOFORM B"/>
    <property type="match status" value="1"/>
</dbReference>
<gene>
    <name evidence="5" type="ORF">GN244_ATG11570</name>
</gene>
<name>A0A833T1W7_PHYIN</name>
<keyword evidence="1" id="KW-0343">GTPase activation</keyword>
<dbReference type="SMART" id="SM00164">
    <property type="entry name" value="TBC"/>
    <property type="match status" value="1"/>
</dbReference>
<comment type="caution">
    <text evidence="5">The sequence shown here is derived from an EMBL/GenBank/DDBJ whole genome shotgun (WGS) entry which is preliminary data.</text>
</comment>
<dbReference type="EMBL" id="WSZM01000267">
    <property type="protein sequence ID" value="KAF4036460.1"/>
    <property type="molecule type" value="Genomic_DNA"/>
</dbReference>
<dbReference type="Gene3D" id="1.10.8.270">
    <property type="entry name" value="putative rabgap domain of human tbc1 domain family member 14 like domains"/>
    <property type="match status" value="1"/>
</dbReference>
<dbReference type="Gene3D" id="1.10.472.80">
    <property type="entry name" value="Ypt/Rab-GAP domain of gyp1p, domain 3"/>
    <property type="match status" value="1"/>
</dbReference>
<dbReference type="InterPro" id="IPR000195">
    <property type="entry name" value="Rab-GAP-TBC_dom"/>
</dbReference>
<reference evidence="5" key="1">
    <citation type="submission" date="2020-04" db="EMBL/GenBank/DDBJ databases">
        <title>Hybrid Assembly of Korean Phytophthora infestans isolates.</title>
        <authorList>
            <person name="Prokchorchik M."/>
            <person name="Lee Y."/>
            <person name="Seo J."/>
            <person name="Cho J.-H."/>
            <person name="Park Y.-E."/>
            <person name="Jang D.-C."/>
            <person name="Im J.-S."/>
            <person name="Choi J.-G."/>
            <person name="Park H.-J."/>
            <person name="Lee G.-B."/>
            <person name="Lee Y.-G."/>
            <person name="Hong S.-Y."/>
            <person name="Cho K."/>
            <person name="Sohn K.H."/>
        </authorList>
    </citation>
    <scope>NUCLEOTIDE SEQUENCE</scope>
    <source>
        <strain evidence="5">KR_1_A1</strain>
    </source>
</reference>
<evidence type="ECO:0000313" key="5">
    <source>
        <dbReference type="EMBL" id="KAF4036460.1"/>
    </source>
</evidence>
<dbReference type="Pfam" id="PF00566">
    <property type="entry name" value="RabGAP-TBC"/>
    <property type="match status" value="1"/>
</dbReference>
<feature type="domain" description="Rab-GAP TBC" evidence="4">
    <location>
        <begin position="146"/>
        <end position="336"/>
    </location>
</feature>
<dbReference type="FunFam" id="1.10.8.270:FF:000001">
    <property type="entry name" value="TBC1 domain family member 1"/>
    <property type="match status" value="1"/>
</dbReference>
<keyword evidence="2" id="KW-0175">Coiled coil</keyword>
<evidence type="ECO:0000256" key="2">
    <source>
        <dbReference type="ARBA" id="ARBA00023054"/>
    </source>
</evidence>
<feature type="region of interest" description="Disordered" evidence="3">
    <location>
        <begin position="34"/>
        <end position="62"/>
    </location>
</feature>
<dbReference type="AlphaFoldDB" id="A0A833T1W7"/>
<sequence length="407" mass="46530">MCVEVPKWLHPHAAKISLLQKGKDVMLEKNATAVNPEDAECSGIKSDANPETQPPPRPDEAGTKVEELKSKTSAVAFLLSPVDRYGFLVTDKRYNGGHTAATHKHAVWLENRRTQKWVKMIGKQLEDWEVCQLRNAATLKKRIRKGIPEALRGRVWSHLAGSSQMLLNNPGAYHQLLQTTQVPCEETIARDIGRTFPKHSLFRDRSSLGQCALMNVLKAYSLHDPEVGYCQGMGFLTAMFLCYMPEQQAFWLLVACLNHKRYGLADLYRPRMPKVPEVTFIFEGLFKQLMPQLSAHLENEGLHPTMYLTQWFLTLFTYNFPFEFVTRVWDAFLHEGWKVIYRVALALMKLSQKTLLSSKFELIMEYFRELPNKVDTDEVLAAAFRMPIKRAQIAHLLELYNSASSAS</sequence>
<dbReference type="Proteomes" id="UP000602510">
    <property type="component" value="Unassembled WGS sequence"/>
</dbReference>
<dbReference type="Gene3D" id="1.10.10.750">
    <property type="entry name" value="Ypt/Rab-GAP domain of gyp1p, domain 1"/>
    <property type="match status" value="1"/>
</dbReference>
<evidence type="ECO:0000256" key="1">
    <source>
        <dbReference type="ARBA" id="ARBA00022468"/>
    </source>
</evidence>
<keyword evidence="6" id="KW-1185">Reference proteome</keyword>
<evidence type="ECO:0000256" key="3">
    <source>
        <dbReference type="SAM" id="MobiDB-lite"/>
    </source>
</evidence>
<dbReference type="PANTHER" id="PTHR47219">
    <property type="entry name" value="RAB GTPASE-ACTIVATING PROTEIN 1-LIKE"/>
    <property type="match status" value="1"/>
</dbReference>